<keyword evidence="2" id="KW-0812">Transmembrane</keyword>
<reference evidence="3 4" key="1">
    <citation type="journal article" date="2017" name="Nat. Ecol. Evol.">
        <title>Scallop genome provides insights into evolution of bilaterian karyotype and development.</title>
        <authorList>
            <person name="Wang S."/>
            <person name="Zhang J."/>
            <person name="Jiao W."/>
            <person name="Li J."/>
            <person name="Xun X."/>
            <person name="Sun Y."/>
            <person name="Guo X."/>
            <person name="Huan P."/>
            <person name="Dong B."/>
            <person name="Zhang L."/>
            <person name="Hu X."/>
            <person name="Sun X."/>
            <person name="Wang J."/>
            <person name="Zhao C."/>
            <person name="Wang Y."/>
            <person name="Wang D."/>
            <person name="Huang X."/>
            <person name="Wang R."/>
            <person name="Lv J."/>
            <person name="Li Y."/>
            <person name="Zhang Z."/>
            <person name="Liu B."/>
            <person name="Lu W."/>
            <person name="Hui Y."/>
            <person name="Liang J."/>
            <person name="Zhou Z."/>
            <person name="Hou R."/>
            <person name="Li X."/>
            <person name="Liu Y."/>
            <person name="Li H."/>
            <person name="Ning X."/>
            <person name="Lin Y."/>
            <person name="Zhao L."/>
            <person name="Xing Q."/>
            <person name="Dou J."/>
            <person name="Li Y."/>
            <person name="Mao J."/>
            <person name="Guo H."/>
            <person name="Dou H."/>
            <person name="Li T."/>
            <person name="Mu C."/>
            <person name="Jiang W."/>
            <person name="Fu Q."/>
            <person name="Fu X."/>
            <person name="Miao Y."/>
            <person name="Liu J."/>
            <person name="Yu Q."/>
            <person name="Li R."/>
            <person name="Liao H."/>
            <person name="Li X."/>
            <person name="Kong Y."/>
            <person name="Jiang Z."/>
            <person name="Chourrout D."/>
            <person name="Li R."/>
            <person name="Bao Z."/>
        </authorList>
    </citation>
    <scope>NUCLEOTIDE SEQUENCE [LARGE SCALE GENOMIC DNA]</scope>
    <source>
        <strain evidence="3 4">PY_sf001</strain>
    </source>
</reference>
<comment type="caution">
    <text evidence="3">The sequence shown here is derived from an EMBL/GenBank/DDBJ whole genome shotgun (WGS) entry which is preliminary data.</text>
</comment>
<evidence type="ECO:0000256" key="2">
    <source>
        <dbReference type="SAM" id="Phobius"/>
    </source>
</evidence>
<organism evidence="3 4">
    <name type="scientific">Mizuhopecten yessoensis</name>
    <name type="common">Japanese scallop</name>
    <name type="synonym">Patinopecten yessoensis</name>
    <dbReference type="NCBI Taxonomy" id="6573"/>
    <lineage>
        <taxon>Eukaryota</taxon>
        <taxon>Metazoa</taxon>
        <taxon>Spiralia</taxon>
        <taxon>Lophotrochozoa</taxon>
        <taxon>Mollusca</taxon>
        <taxon>Bivalvia</taxon>
        <taxon>Autobranchia</taxon>
        <taxon>Pteriomorphia</taxon>
        <taxon>Pectinida</taxon>
        <taxon>Pectinoidea</taxon>
        <taxon>Pectinidae</taxon>
        <taxon>Mizuhopecten</taxon>
    </lineage>
</organism>
<protein>
    <submittedName>
        <fullName evidence="3">Uncharacterized protein</fullName>
    </submittedName>
</protein>
<gene>
    <name evidence="3" type="ORF">KP79_PYT01596</name>
</gene>
<proteinExistence type="predicted"/>
<sequence>MNNTTDMDPEKAFWVEPWDNSLQNSFVAIIGLAMFLVLVAFLWKCCDWVEEKPNPNIPKQSFPLTPVYAHELEPGLVVLQSQDGEFFRILQEYDANKTCNGRTNPAAACADPPIGETTIQYIPQYTRPFYQNQPTAPPARPDTDRLIDAPIPSTPPVPPPYSQY</sequence>
<feature type="transmembrane region" description="Helical" evidence="2">
    <location>
        <begin position="25"/>
        <end position="43"/>
    </location>
</feature>
<accession>A0A210Q964</accession>
<keyword evidence="2" id="KW-1133">Transmembrane helix</keyword>
<feature type="region of interest" description="Disordered" evidence="1">
    <location>
        <begin position="131"/>
        <end position="164"/>
    </location>
</feature>
<evidence type="ECO:0000313" key="4">
    <source>
        <dbReference type="Proteomes" id="UP000242188"/>
    </source>
</evidence>
<dbReference type="OrthoDB" id="6063204at2759"/>
<dbReference type="Proteomes" id="UP000242188">
    <property type="component" value="Unassembled WGS sequence"/>
</dbReference>
<keyword evidence="4" id="KW-1185">Reference proteome</keyword>
<dbReference type="AlphaFoldDB" id="A0A210Q964"/>
<keyword evidence="2" id="KW-0472">Membrane</keyword>
<evidence type="ECO:0000256" key="1">
    <source>
        <dbReference type="SAM" id="MobiDB-lite"/>
    </source>
</evidence>
<feature type="compositionally biased region" description="Pro residues" evidence="1">
    <location>
        <begin position="152"/>
        <end position="164"/>
    </location>
</feature>
<evidence type="ECO:0000313" key="3">
    <source>
        <dbReference type="EMBL" id="OWF45219.1"/>
    </source>
</evidence>
<dbReference type="EMBL" id="NEDP02004552">
    <property type="protein sequence ID" value="OWF45219.1"/>
    <property type="molecule type" value="Genomic_DNA"/>
</dbReference>
<name>A0A210Q964_MIZYE</name>